<accession>A0A834YNE2</accession>
<dbReference type="Proteomes" id="UP000655225">
    <property type="component" value="Unassembled WGS sequence"/>
</dbReference>
<dbReference type="EMBL" id="JABCRI010000017">
    <property type="protein sequence ID" value="KAF8391220.1"/>
    <property type="molecule type" value="Genomic_DNA"/>
</dbReference>
<reference evidence="2 3" key="1">
    <citation type="submission" date="2020-04" db="EMBL/GenBank/DDBJ databases">
        <title>Plant Genome Project.</title>
        <authorList>
            <person name="Zhang R.-G."/>
        </authorList>
    </citation>
    <scope>NUCLEOTIDE SEQUENCE [LARGE SCALE GENOMIC DNA]</scope>
    <source>
        <strain evidence="2">YNK0</strain>
        <tissue evidence="2">Leaf</tissue>
    </source>
</reference>
<keyword evidence="3" id="KW-1185">Reference proteome</keyword>
<feature type="region of interest" description="Disordered" evidence="1">
    <location>
        <begin position="32"/>
        <end position="107"/>
    </location>
</feature>
<comment type="caution">
    <text evidence="2">The sequence shown here is derived from an EMBL/GenBank/DDBJ whole genome shotgun (WGS) entry which is preliminary data.</text>
</comment>
<feature type="compositionally biased region" description="Basic residues" evidence="1">
    <location>
        <begin position="58"/>
        <end position="74"/>
    </location>
</feature>
<dbReference type="PANTHER" id="PTHR34546:SF3">
    <property type="entry name" value="OS06G0153600 PROTEIN"/>
    <property type="match status" value="1"/>
</dbReference>
<dbReference type="OMA" id="HFASNQA"/>
<dbReference type="OrthoDB" id="1929495at2759"/>
<protein>
    <submittedName>
        <fullName evidence="2">Uncharacterized protein</fullName>
    </submittedName>
</protein>
<proteinExistence type="predicted"/>
<evidence type="ECO:0000313" key="3">
    <source>
        <dbReference type="Proteomes" id="UP000655225"/>
    </source>
</evidence>
<name>A0A834YNE2_TETSI</name>
<dbReference type="AlphaFoldDB" id="A0A834YNE2"/>
<organism evidence="2 3">
    <name type="scientific">Tetracentron sinense</name>
    <name type="common">Spur-leaf</name>
    <dbReference type="NCBI Taxonomy" id="13715"/>
    <lineage>
        <taxon>Eukaryota</taxon>
        <taxon>Viridiplantae</taxon>
        <taxon>Streptophyta</taxon>
        <taxon>Embryophyta</taxon>
        <taxon>Tracheophyta</taxon>
        <taxon>Spermatophyta</taxon>
        <taxon>Magnoliopsida</taxon>
        <taxon>Trochodendrales</taxon>
        <taxon>Trochodendraceae</taxon>
        <taxon>Tetracentron</taxon>
    </lineage>
</organism>
<evidence type="ECO:0000313" key="2">
    <source>
        <dbReference type="EMBL" id="KAF8391220.1"/>
    </source>
</evidence>
<sequence length="443" mass="49607">MIGQTQEEPQRGARMDPLEQLRINEVLYLHSLWHNGPPRSPNPNPNPRGKLSDPTAFKKNKKIKNRGRRGKKTNHNPNPPPVSDVEWPCEPIPDPKQETGWPESIPSTRSASAEEQARFFAVQLQQKGLKECKDYFFSKVGSDYEGEDEEDEWMDDEDDESELFNFFLGIFTEDIELRSYYEKNFEGGEFCCLVCGAIEKKGKRFKDCIALVQHSTAISKTKQKSAHRAFGHAVCGVLGWDTNRLPSIVLSSAEPLSRILAKANADSQVGSCQEKDLQEKVIESVNVDNCELGSNGIDDDNQENDLQDKAVDSLSVDDGRLMDCEAATGPIEDDADDKKEDLQEEIVATTETYSGEEMDCMAGPNDDDADDQKEALHTKIADAKGTYNGEEMDYMARLKIKVEDFQKDIVDSIETDQGKSVEGLHKGIVVFEENDEGELVNVQ</sequence>
<dbReference type="PANTHER" id="PTHR34546">
    <property type="entry name" value="OS06G0153600 PROTEIN"/>
    <property type="match status" value="1"/>
</dbReference>
<evidence type="ECO:0000256" key="1">
    <source>
        <dbReference type="SAM" id="MobiDB-lite"/>
    </source>
</evidence>
<gene>
    <name evidence="2" type="ORF">HHK36_023522</name>
</gene>